<organism evidence="2">
    <name type="scientific">marine sediment metagenome</name>
    <dbReference type="NCBI Taxonomy" id="412755"/>
    <lineage>
        <taxon>unclassified sequences</taxon>
        <taxon>metagenomes</taxon>
        <taxon>ecological metagenomes</taxon>
    </lineage>
</organism>
<dbReference type="Pfam" id="PF00156">
    <property type="entry name" value="Pribosyltran"/>
    <property type="match status" value="1"/>
</dbReference>
<dbReference type="Gene3D" id="3.40.50.2020">
    <property type="match status" value="1"/>
</dbReference>
<proteinExistence type="predicted"/>
<dbReference type="EMBL" id="BART01040175">
    <property type="protein sequence ID" value="GAH26794.1"/>
    <property type="molecule type" value="Genomic_DNA"/>
</dbReference>
<sequence>MEGNMGSQPKPHILFTRDEIEATVKRLAAEIRRDYQDKHPLLIGVLKGSFVFMADLIRLLDFPLEVEFIKLS</sequence>
<dbReference type="InterPro" id="IPR050408">
    <property type="entry name" value="HGPRT"/>
</dbReference>
<feature type="domain" description="Phosphoribosyltransferase" evidence="1">
    <location>
        <begin position="18"/>
        <end position="65"/>
    </location>
</feature>
<comment type="caution">
    <text evidence="2">The sequence shown here is derived from an EMBL/GenBank/DDBJ whole genome shotgun (WGS) entry which is preliminary data.</text>
</comment>
<dbReference type="SUPFAM" id="SSF53271">
    <property type="entry name" value="PRTase-like"/>
    <property type="match status" value="1"/>
</dbReference>
<dbReference type="GO" id="GO:0005829">
    <property type="term" value="C:cytosol"/>
    <property type="evidence" value="ECO:0007669"/>
    <property type="project" value="TreeGrafter"/>
</dbReference>
<dbReference type="GO" id="GO:0032263">
    <property type="term" value="P:GMP salvage"/>
    <property type="evidence" value="ECO:0007669"/>
    <property type="project" value="TreeGrafter"/>
</dbReference>
<gene>
    <name evidence="2" type="ORF">S01H4_65566</name>
</gene>
<protein>
    <recommendedName>
        <fullName evidence="1">Phosphoribosyltransferase domain-containing protein</fullName>
    </recommendedName>
</protein>
<reference evidence="2" key="1">
    <citation type="journal article" date="2014" name="Front. Microbiol.">
        <title>High frequency of phylogenetically diverse reductive dehalogenase-homologous genes in deep subseafloor sedimentary metagenomes.</title>
        <authorList>
            <person name="Kawai M."/>
            <person name="Futagami T."/>
            <person name="Toyoda A."/>
            <person name="Takaki Y."/>
            <person name="Nishi S."/>
            <person name="Hori S."/>
            <person name="Arai W."/>
            <person name="Tsubouchi T."/>
            <person name="Morono Y."/>
            <person name="Uchiyama I."/>
            <person name="Ito T."/>
            <person name="Fujiyama A."/>
            <person name="Inagaki F."/>
            <person name="Takami H."/>
        </authorList>
    </citation>
    <scope>NUCLEOTIDE SEQUENCE</scope>
    <source>
        <strain evidence="2">Expedition CK06-06</strain>
    </source>
</reference>
<dbReference type="GO" id="GO:0046100">
    <property type="term" value="P:hypoxanthine metabolic process"/>
    <property type="evidence" value="ECO:0007669"/>
    <property type="project" value="TreeGrafter"/>
</dbReference>
<dbReference type="PANTHER" id="PTHR43340:SF1">
    <property type="entry name" value="HYPOXANTHINE PHOSPHORIBOSYLTRANSFERASE"/>
    <property type="match status" value="1"/>
</dbReference>
<evidence type="ECO:0000313" key="2">
    <source>
        <dbReference type="EMBL" id="GAH26794.1"/>
    </source>
</evidence>
<dbReference type="GO" id="GO:0006178">
    <property type="term" value="P:guanine salvage"/>
    <property type="evidence" value="ECO:0007669"/>
    <property type="project" value="TreeGrafter"/>
</dbReference>
<dbReference type="GO" id="GO:0032264">
    <property type="term" value="P:IMP salvage"/>
    <property type="evidence" value="ECO:0007669"/>
    <property type="project" value="TreeGrafter"/>
</dbReference>
<dbReference type="InterPro" id="IPR000836">
    <property type="entry name" value="PRTase_dom"/>
</dbReference>
<dbReference type="InterPro" id="IPR029057">
    <property type="entry name" value="PRTase-like"/>
</dbReference>
<dbReference type="AlphaFoldDB" id="X1FBK9"/>
<feature type="non-terminal residue" evidence="2">
    <location>
        <position position="72"/>
    </location>
</feature>
<name>X1FBK9_9ZZZZ</name>
<dbReference type="PANTHER" id="PTHR43340">
    <property type="entry name" value="HYPOXANTHINE-GUANINE PHOSPHORIBOSYLTRANSFERASE"/>
    <property type="match status" value="1"/>
</dbReference>
<evidence type="ECO:0000259" key="1">
    <source>
        <dbReference type="Pfam" id="PF00156"/>
    </source>
</evidence>
<dbReference type="GO" id="GO:0000287">
    <property type="term" value="F:magnesium ion binding"/>
    <property type="evidence" value="ECO:0007669"/>
    <property type="project" value="TreeGrafter"/>
</dbReference>
<accession>X1FBK9</accession>
<dbReference type="GO" id="GO:0004422">
    <property type="term" value="F:hypoxanthine phosphoribosyltransferase activity"/>
    <property type="evidence" value="ECO:0007669"/>
    <property type="project" value="TreeGrafter"/>
</dbReference>